<feature type="transmembrane region" description="Helical" evidence="1">
    <location>
        <begin position="287"/>
        <end position="307"/>
    </location>
</feature>
<dbReference type="RefSeq" id="WP_226175624.1">
    <property type="nucleotide sequence ID" value="NZ_JAJADR010000002.1"/>
</dbReference>
<sequence>MREIKELTGLRFIAALYVFLFHLQLRGILPDFGWRLNNIIGQGALGVNIFFVLSGLVLTYSHMGEHRGPTLFIPFILKRIIRVGPVYLAGLLAAIVVVVLMHEIPANLPWLVFLNLTFLNAWIPPVAMEWYSSGSWSISAEMFFYSLFPVLLPVALKLKQRTIVMLLLLVIVLAALPGLFAAFNSEMKLFNWVYPFPPARLPEFVCGVLLAVLIFRFDWQVPKWAPIISIGILFVYLSYFGPSLEGYVGHNWLLLPVLIVLIIGICRNPGLPLNLLSSPVLAYLGKVSYGFYIWQIVIMLVLEGKVLKGVLAPHSIKSSLLVLAVNLILAILSYHLLESRAHRWLSNKMAARKMRLAYSQPSA</sequence>
<dbReference type="InterPro" id="IPR002656">
    <property type="entry name" value="Acyl_transf_3_dom"/>
</dbReference>
<keyword evidence="1" id="KW-1133">Transmembrane helix</keyword>
<feature type="domain" description="Acyltransferase 3" evidence="2">
    <location>
        <begin position="5"/>
        <end position="331"/>
    </location>
</feature>
<organism evidence="3 4">
    <name type="scientific">Hymenobacter lucidus</name>
    <dbReference type="NCBI Taxonomy" id="2880930"/>
    <lineage>
        <taxon>Bacteria</taxon>
        <taxon>Pseudomonadati</taxon>
        <taxon>Bacteroidota</taxon>
        <taxon>Cytophagia</taxon>
        <taxon>Cytophagales</taxon>
        <taxon>Hymenobacteraceae</taxon>
        <taxon>Hymenobacter</taxon>
    </lineage>
</organism>
<accession>A0ABS8AQY2</accession>
<gene>
    <name evidence="3" type="ORF">LGH74_11020</name>
</gene>
<dbReference type="InterPro" id="IPR050879">
    <property type="entry name" value="Acyltransferase_3"/>
</dbReference>
<dbReference type="EMBL" id="JAJADR010000002">
    <property type="protein sequence ID" value="MCB2408509.1"/>
    <property type="molecule type" value="Genomic_DNA"/>
</dbReference>
<protein>
    <submittedName>
        <fullName evidence="3">Acyltransferase</fullName>
    </submittedName>
</protein>
<feature type="transmembrane region" description="Helical" evidence="1">
    <location>
        <begin position="36"/>
        <end position="60"/>
    </location>
</feature>
<keyword evidence="1" id="KW-0472">Membrane</keyword>
<comment type="caution">
    <text evidence="3">The sequence shown here is derived from an EMBL/GenBank/DDBJ whole genome shotgun (WGS) entry which is preliminary data.</text>
</comment>
<name>A0ABS8AQY2_9BACT</name>
<keyword evidence="1" id="KW-0812">Transmembrane</keyword>
<evidence type="ECO:0000313" key="4">
    <source>
        <dbReference type="Proteomes" id="UP001165296"/>
    </source>
</evidence>
<feature type="transmembrane region" description="Helical" evidence="1">
    <location>
        <begin position="163"/>
        <end position="183"/>
    </location>
</feature>
<proteinExistence type="predicted"/>
<feature type="transmembrane region" description="Helical" evidence="1">
    <location>
        <begin position="319"/>
        <end position="337"/>
    </location>
</feature>
<evidence type="ECO:0000313" key="3">
    <source>
        <dbReference type="EMBL" id="MCB2408509.1"/>
    </source>
</evidence>
<dbReference type="Proteomes" id="UP001165296">
    <property type="component" value="Unassembled WGS sequence"/>
</dbReference>
<keyword evidence="3" id="KW-0012">Acyltransferase</keyword>
<keyword evidence="3" id="KW-0808">Transferase</keyword>
<feature type="transmembrane region" description="Helical" evidence="1">
    <location>
        <begin position="134"/>
        <end position="156"/>
    </location>
</feature>
<feature type="transmembrane region" description="Helical" evidence="1">
    <location>
        <begin position="247"/>
        <end position="266"/>
    </location>
</feature>
<feature type="transmembrane region" description="Helical" evidence="1">
    <location>
        <begin position="80"/>
        <end position="101"/>
    </location>
</feature>
<evidence type="ECO:0000259" key="2">
    <source>
        <dbReference type="Pfam" id="PF01757"/>
    </source>
</evidence>
<reference evidence="3" key="1">
    <citation type="submission" date="2021-10" db="EMBL/GenBank/DDBJ databases">
        <authorList>
            <person name="Dean J.D."/>
            <person name="Kim M.K."/>
            <person name="Newey C.N."/>
            <person name="Stoker T.S."/>
            <person name="Thompson D.W."/>
            <person name="Grose J.H."/>
        </authorList>
    </citation>
    <scope>NUCLEOTIDE SEQUENCE</scope>
    <source>
        <strain evidence="3">BT178</strain>
    </source>
</reference>
<feature type="transmembrane region" description="Helical" evidence="1">
    <location>
        <begin position="12"/>
        <end position="29"/>
    </location>
</feature>
<feature type="transmembrane region" description="Helical" evidence="1">
    <location>
        <begin position="224"/>
        <end position="241"/>
    </location>
</feature>
<dbReference type="PANTHER" id="PTHR23028">
    <property type="entry name" value="ACETYLTRANSFERASE"/>
    <property type="match status" value="1"/>
</dbReference>
<evidence type="ECO:0000256" key="1">
    <source>
        <dbReference type="SAM" id="Phobius"/>
    </source>
</evidence>
<keyword evidence="4" id="KW-1185">Reference proteome</keyword>
<dbReference type="GO" id="GO:0016746">
    <property type="term" value="F:acyltransferase activity"/>
    <property type="evidence" value="ECO:0007669"/>
    <property type="project" value="UniProtKB-KW"/>
</dbReference>
<dbReference type="Pfam" id="PF01757">
    <property type="entry name" value="Acyl_transf_3"/>
    <property type="match status" value="1"/>
</dbReference>